<organism evidence="2 3">
    <name type="scientific">Advenella incenata</name>
    <dbReference type="NCBI Taxonomy" id="267800"/>
    <lineage>
        <taxon>Bacteria</taxon>
        <taxon>Pseudomonadati</taxon>
        <taxon>Pseudomonadota</taxon>
        <taxon>Betaproteobacteria</taxon>
        <taxon>Burkholderiales</taxon>
        <taxon>Alcaligenaceae</taxon>
    </lineage>
</organism>
<dbReference type="EMBL" id="SHKO01000001">
    <property type="protein sequence ID" value="RZU00072.1"/>
    <property type="molecule type" value="Genomic_DNA"/>
</dbReference>
<keyword evidence="3" id="KW-1185">Reference proteome</keyword>
<comment type="caution">
    <text evidence="2">The sequence shown here is derived from an EMBL/GenBank/DDBJ whole genome shotgun (WGS) entry which is preliminary data.</text>
</comment>
<feature type="compositionally biased region" description="Low complexity" evidence="1">
    <location>
        <begin position="169"/>
        <end position="180"/>
    </location>
</feature>
<dbReference type="AlphaFoldDB" id="A0A4Q7VTY2"/>
<reference evidence="2 3" key="1">
    <citation type="submission" date="2019-02" db="EMBL/GenBank/DDBJ databases">
        <title>Genomic Encyclopedia of Type Strains, Phase IV (KMG-IV): sequencing the most valuable type-strain genomes for metagenomic binning, comparative biology and taxonomic classification.</title>
        <authorList>
            <person name="Goeker M."/>
        </authorList>
    </citation>
    <scope>NUCLEOTIDE SEQUENCE [LARGE SCALE GENOMIC DNA]</scope>
    <source>
        <strain evidence="2 3">DSM 23814</strain>
    </source>
</reference>
<protein>
    <submittedName>
        <fullName evidence="2">Uncharacterized protein</fullName>
    </submittedName>
</protein>
<evidence type="ECO:0000313" key="3">
    <source>
        <dbReference type="Proteomes" id="UP000293398"/>
    </source>
</evidence>
<dbReference type="OrthoDB" id="8685967at2"/>
<evidence type="ECO:0000256" key="1">
    <source>
        <dbReference type="SAM" id="MobiDB-lite"/>
    </source>
</evidence>
<name>A0A4Q7VTY2_9BURK</name>
<proteinExistence type="predicted"/>
<evidence type="ECO:0000313" key="2">
    <source>
        <dbReference type="EMBL" id="RZU00072.1"/>
    </source>
</evidence>
<feature type="compositionally biased region" description="Pro residues" evidence="1">
    <location>
        <begin position="45"/>
        <end position="54"/>
    </location>
</feature>
<feature type="region of interest" description="Disordered" evidence="1">
    <location>
        <begin position="33"/>
        <end position="74"/>
    </location>
</feature>
<accession>A0A4Q7VTY2</accession>
<gene>
    <name evidence="2" type="ORF">EV681_1877</name>
</gene>
<dbReference type="Proteomes" id="UP000293398">
    <property type="component" value="Unassembled WGS sequence"/>
</dbReference>
<dbReference type="RefSeq" id="WP_128394406.1">
    <property type="nucleotide sequence ID" value="NZ_SHKO01000001.1"/>
</dbReference>
<feature type="region of interest" description="Disordered" evidence="1">
    <location>
        <begin position="153"/>
        <end position="180"/>
    </location>
</feature>
<sequence length="180" mass="19473">MKSFIKLLILLLVAAAIAFGAWKIIETTLFNDDDVEPPQQSELRQPPPAPVPPPKQDDPYQNAQGEDASNDTTPVTLTCIDASKIIAQLYDMRVNGKTQDEANEAVSNNTAIPDERVSSFIEFVELLWSTPRDKIAEKNRFIKDFTANCEKLAKAASSAPATPAPAAPDTPAKPATPAAQ</sequence>